<evidence type="ECO:0000259" key="10">
    <source>
        <dbReference type="PROSITE" id="PS50522"/>
    </source>
</evidence>
<evidence type="ECO:0000256" key="8">
    <source>
        <dbReference type="ARBA" id="ARBA00048744"/>
    </source>
</evidence>
<feature type="domain" description="RdRp catalytic" evidence="10">
    <location>
        <begin position="1"/>
        <end position="46"/>
    </location>
</feature>
<evidence type="ECO:0000256" key="6">
    <source>
        <dbReference type="ARBA" id="ARBA00022953"/>
    </source>
</evidence>
<dbReference type="GO" id="GO:0003968">
    <property type="term" value="F:RNA-directed RNA polymerase activity"/>
    <property type="evidence" value="ECO:0007669"/>
    <property type="project" value="UniProtKB-KW"/>
</dbReference>
<evidence type="ECO:0000313" key="11">
    <source>
        <dbReference type="EMBL" id="AMQ23549.1"/>
    </source>
</evidence>
<protein>
    <recommendedName>
        <fullName evidence="1">RNA-directed RNA polymerase</fullName>
        <ecNumber evidence="1">2.7.7.48</ecNumber>
    </recommendedName>
    <alternativeName>
        <fullName evidence="7">RNA replicase beta chain</fullName>
    </alternativeName>
</protein>
<dbReference type="Pfam" id="PF03431">
    <property type="entry name" value="RNA_replicase_B"/>
    <property type="match status" value="1"/>
</dbReference>
<dbReference type="GO" id="GO:0000166">
    <property type="term" value="F:nucleotide binding"/>
    <property type="evidence" value="ECO:0007669"/>
    <property type="project" value="UniProtKB-KW"/>
</dbReference>
<feature type="non-terminal residue" evidence="11">
    <location>
        <position position="1"/>
    </location>
</feature>
<dbReference type="EC" id="2.7.7.48" evidence="1"/>
<evidence type="ECO:0000256" key="4">
    <source>
        <dbReference type="ARBA" id="ARBA00022695"/>
    </source>
</evidence>
<feature type="binding site" evidence="9">
    <location>
        <position position="14"/>
    </location>
    <ligand>
        <name>Mg(2+)</name>
        <dbReference type="ChEBI" id="CHEBI:18420"/>
        <label>2</label>
    </ligand>
</feature>
<accession>A0A142D880</accession>
<proteinExistence type="predicted"/>
<evidence type="ECO:0000256" key="5">
    <source>
        <dbReference type="ARBA" id="ARBA00022741"/>
    </source>
</evidence>
<dbReference type="PROSITE" id="PS50522">
    <property type="entry name" value="RDRP_PHAGE"/>
    <property type="match status" value="1"/>
</dbReference>
<keyword evidence="6" id="KW-0693">Viral RNA replication</keyword>
<evidence type="ECO:0000256" key="1">
    <source>
        <dbReference type="ARBA" id="ARBA00012494"/>
    </source>
</evidence>
<keyword evidence="3" id="KW-0808">Transferase</keyword>
<reference evidence="11" key="2">
    <citation type="journal article" date="2016" name="PLoS Biol.">
        <title>Hyperexpansion of RNA Bacteriophage Diversity.</title>
        <authorList>
            <person name="Krishnamurthy S.R."/>
            <person name="Janowski A.B."/>
            <person name="Zhao G."/>
            <person name="Barouch D."/>
            <person name="Wang D."/>
        </authorList>
    </citation>
    <scope>NUCLEOTIDE SEQUENCE</scope>
    <source>
        <strain evidence="11">AVE014</strain>
    </source>
</reference>
<dbReference type="GO" id="GO:0039694">
    <property type="term" value="P:viral RNA genome replication"/>
    <property type="evidence" value="ECO:0007669"/>
    <property type="project" value="InterPro"/>
</dbReference>
<feature type="non-terminal residue" evidence="11">
    <location>
        <position position="266"/>
    </location>
</feature>
<comment type="cofactor">
    <cofactor evidence="9">
        <name>Mg(2+)</name>
        <dbReference type="ChEBI" id="CHEBI:18420"/>
    </cofactor>
    <text evidence="9">Binds 2 Mg(2+) per subunit.</text>
</comment>
<name>A0A142D880_9VIRU</name>
<evidence type="ECO:0000256" key="3">
    <source>
        <dbReference type="ARBA" id="ARBA00022679"/>
    </source>
</evidence>
<keyword evidence="5" id="KW-0547">Nucleotide-binding</keyword>
<sequence>VGLDPKGNFRVYGDDIIICKEAENYLIDILTELHFKVNLKKSFLSDSCFKEACGMEAFRGFKCHAFAYVQKICAIPILLKKRERRRSVVRKLERAKALSATKKVKRSDDGSQTWLLNCVELQRQAILRGYNTLSNAIVADTERKKPFVLWVSDPKLFGWLCRVPKNKRYVSLHESSKYKDIIRYNANTQCVEVKTYRLSKRSMKGSGLKSMMILKYYYHLSTTPLSSDFTQRFDEDISCCDISALKDVRIKTKWVGKLHRVHGSPP</sequence>
<dbReference type="GO" id="GO:0046872">
    <property type="term" value="F:metal ion binding"/>
    <property type="evidence" value="ECO:0007669"/>
    <property type="project" value="UniProtKB-KW"/>
</dbReference>
<dbReference type="InterPro" id="IPR007096">
    <property type="entry name" value="RNA-dir_Rpol_cat_phage"/>
</dbReference>
<feature type="binding site" evidence="9">
    <location>
        <position position="15"/>
    </location>
    <ligand>
        <name>Mg(2+)</name>
        <dbReference type="ChEBI" id="CHEBI:18420"/>
        <label>2</label>
    </ligand>
</feature>
<keyword evidence="2" id="KW-0696">RNA-directed RNA polymerase</keyword>
<evidence type="ECO:0000256" key="9">
    <source>
        <dbReference type="PIRSR" id="PIRSR605093-1"/>
    </source>
</evidence>
<keyword evidence="4" id="KW-0548">Nucleotidyltransferase</keyword>
<dbReference type="InterPro" id="IPR005093">
    <property type="entry name" value="RNArep_beta"/>
</dbReference>
<evidence type="ECO:0000256" key="7">
    <source>
        <dbReference type="ARBA" id="ARBA00030248"/>
    </source>
</evidence>
<keyword evidence="9" id="KW-0460">Magnesium</keyword>
<comment type="catalytic activity">
    <reaction evidence="8">
        <text>RNA(n) + a ribonucleoside 5'-triphosphate = RNA(n+1) + diphosphate</text>
        <dbReference type="Rhea" id="RHEA:21248"/>
        <dbReference type="Rhea" id="RHEA-COMP:14527"/>
        <dbReference type="Rhea" id="RHEA-COMP:17342"/>
        <dbReference type="ChEBI" id="CHEBI:33019"/>
        <dbReference type="ChEBI" id="CHEBI:61557"/>
        <dbReference type="ChEBI" id="CHEBI:140395"/>
        <dbReference type="EC" id="2.7.7.48"/>
    </reaction>
</comment>
<reference evidence="11" key="1">
    <citation type="submission" date="2015-08" db="EMBL/GenBank/DDBJ databases">
        <authorList>
            <person name="Babu N.S."/>
            <person name="Beckwith C.J."/>
            <person name="Beseler K.G."/>
            <person name="Brison A."/>
            <person name="Carone J.V."/>
            <person name="Caskin T.P."/>
            <person name="Diamond M."/>
            <person name="Durham M.E."/>
            <person name="Foxe J.M."/>
            <person name="Go M."/>
            <person name="Henderson B.A."/>
            <person name="Jones I.B."/>
            <person name="McGettigan J.A."/>
            <person name="Micheletti S.J."/>
            <person name="Nasrallah M.E."/>
            <person name="Ortiz D."/>
            <person name="Piller C.R."/>
            <person name="Privatt S.R."/>
            <person name="Schneider S.L."/>
            <person name="Sharp S."/>
            <person name="Smith T.C."/>
            <person name="Stanton J.D."/>
            <person name="Ullery H.E."/>
            <person name="Wilson R.J."/>
            <person name="Serrano M.G."/>
            <person name="Buck G."/>
            <person name="Lee V."/>
            <person name="Wang Y."/>
            <person name="Carvalho R."/>
            <person name="Voegtly L."/>
            <person name="Shi R."/>
            <person name="Duckworth R."/>
            <person name="Johnson A."/>
            <person name="Loviza R."/>
            <person name="Walstead R."/>
            <person name="Shah Z."/>
            <person name="Kiflezghi M."/>
            <person name="Wade K."/>
            <person name="Ball S.L."/>
            <person name="Bradley K.W."/>
            <person name="Asai D.J."/>
            <person name="Bowman C.A."/>
            <person name="Russell D.A."/>
            <person name="Pope W.H."/>
            <person name="Jacobs-Sera D."/>
            <person name="Hendrix R.W."/>
            <person name="Hatfull G.F."/>
        </authorList>
    </citation>
    <scope>NUCLEOTIDE SEQUENCE</scope>
    <source>
        <strain evidence="11">AVE014</strain>
    </source>
</reference>
<keyword evidence="9" id="KW-0479">Metal-binding</keyword>
<evidence type="ECO:0000256" key="2">
    <source>
        <dbReference type="ARBA" id="ARBA00022484"/>
    </source>
</evidence>
<dbReference type="EMBL" id="KT462708">
    <property type="protein sequence ID" value="AMQ23549.1"/>
    <property type="molecule type" value="Genomic_RNA"/>
</dbReference>
<organism evidence="11">
    <name type="scientific">Leviviridae sp</name>
    <dbReference type="NCBI Taxonomy" id="2027243"/>
    <lineage>
        <taxon>Viruses</taxon>
        <taxon>Riboviria</taxon>
        <taxon>Orthornavirae</taxon>
        <taxon>Lenarviricota</taxon>
        <taxon>Leviviricetes</taxon>
        <taxon>Norzivirales</taxon>
        <taxon>Fiersviridae</taxon>
    </lineage>
</organism>